<gene>
    <name evidence="2" type="ORF">H2200_003830</name>
</gene>
<proteinExistence type="predicted"/>
<comment type="caution">
    <text evidence="2">The sequence shown here is derived from an EMBL/GenBank/DDBJ whole genome shotgun (WGS) entry which is preliminary data.</text>
</comment>
<protein>
    <recommendedName>
        <fullName evidence="4">Clr5 domain-containing protein</fullName>
    </recommendedName>
</protein>
<dbReference type="AlphaFoldDB" id="A0AA38XEY2"/>
<feature type="region of interest" description="Disordered" evidence="1">
    <location>
        <begin position="1"/>
        <end position="22"/>
    </location>
</feature>
<evidence type="ECO:0008006" key="4">
    <source>
        <dbReference type="Google" id="ProtNLM"/>
    </source>
</evidence>
<organism evidence="2 3">
    <name type="scientific">Cladophialophora chaetospira</name>
    <dbReference type="NCBI Taxonomy" id="386627"/>
    <lineage>
        <taxon>Eukaryota</taxon>
        <taxon>Fungi</taxon>
        <taxon>Dikarya</taxon>
        <taxon>Ascomycota</taxon>
        <taxon>Pezizomycotina</taxon>
        <taxon>Eurotiomycetes</taxon>
        <taxon>Chaetothyriomycetidae</taxon>
        <taxon>Chaetothyriales</taxon>
        <taxon>Herpotrichiellaceae</taxon>
        <taxon>Cladophialophora</taxon>
    </lineage>
</organism>
<feature type="region of interest" description="Disordered" evidence="1">
    <location>
        <begin position="558"/>
        <end position="582"/>
    </location>
</feature>
<evidence type="ECO:0000313" key="3">
    <source>
        <dbReference type="Proteomes" id="UP001172673"/>
    </source>
</evidence>
<feature type="region of interest" description="Disordered" evidence="1">
    <location>
        <begin position="149"/>
        <end position="171"/>
    </location>
</feature>
<sequence>MASLKAARRSDPFRMHNPHVPLKNPQLSEEQWETLKPRIVEMHTAGWTCVDMLKELKSMDVVVTRPQLDLRLKKWEIVNLKKHQNHRELRGSEKVTTSDIWPLQNQSTSYPLHALSSEDVGSTTSQTPHIIPEGRASLLPSDLGMVEQRRSWDQQPPKRSSSPPSDDFGNFPETTWTVDPYSLFPLRLELPQYGVSYTVWNLFGGLDLPGLAYTALLLADMRCFDRAFDVWLSITSILNDAILSDSSLGPQLVFVAATCASCPQSDQQRPVADVIIEQLHYWRGQGRLLEKRNDSEELRGLLALAEARLVEDSASLKHWATTHYSAKVINAGHGEDEIHIGAWFASKELWTKDLRNWPRDILDSFFGSHEIQAILLAALRVIECYIEHRERAIDELLGKYWIPDQSTSASFAQALACLIVEDYHLNPSFSWYNYYSYLGVTKSTPVPADSEELFIMFKGQALVIVTFVVVHWIQKSDALRKTIESSRKRFPRCSGGLYLAVQRVKQALDRHSILKDTEYQEFVEVYLQQLNATSQPSSIIFSSDGMVRTAAALASVRPLTQKEARGSEPAETVKVPGQSNHGQAQVMEQSLAMERLSISSSIMDPPMARSYRSSMSSAFRSMRALSTMIRLNGSITNLSMRTVSTRKSSVRQSTTSDMLMGGIEEATGETNNFF</sequence>
<keyword evidence="3" id="KW-1185">Reference proteome</keyword>
<evidence type="ECO:0000313" key="2">
    <source>
        <dbReference type="EMBL" id="KAJ9612233.1"/>
    </source>
</evidence>
<dbReference type="Proteomes" id="UP001172673">
    <property type="component" value="Unassembled WGS sequence"/>
</dbReference>
<dbReference type="EMBL" id="JAPDRK010000005">
    <property type="protein sequence ID" value="KAJ9612233.1"/>
    <property type="molecule type" value="Genomic_DNA"/>
</dbReference>
<evidence type="ECO:0000256" key="1">
    <source>
        <dbReference type="SAM" id="MobiDB-lite"/>
    </source>
</evidence>
<accession>A0AA38XEY2</accession>
<name>A0AA38XEY2_9EURO</name>
<reference evidence="2" key="1">
    <citation type="submission" date="2022-10" db="EMBL/GenBank/DDBJ databases">
        <title>Culturing micro-colonial fungi from biological soil crusts in the Mojave desert and describing Neophaeococcomyces mojavensis, and introducing the new genera and species Taxawa tesnikishii.</title>
        <authorList>
            <person name="Kurbessoian T."/>
            <person name="Stajich J.E."/>
        </authorList>
    </citation>
    <scope>NUCLEOTIDE SEQUENCE</scope>
    <source>
        <strain evidence="2">TK_41</strain>
    </source>
</reference>